<feature type="transmembrane region" description="Helical" evidence="6">
    <location>
        <begin position="41"/>
        <end position="62"/>
    </location>
</feature>
<comment type="caution">
    <text evidence="7">The sequence shown here is derived from an EMBL/GenBank/DDBJ whole genome shotgun (WGS) entry which is preliminary data.</text>
</comment>
<dbReference type="OrthoDB" id="8766744at2"/>
<dbReference type="AlphaFoldDB" id="B7WT56"/>
<evidence type="ECO:0000256" key="5">
    <source>
        <dbReference type="ARBA" id="ARBA00023136"/>
    </source>
</evidence>
<organism evidence="7 8">
    <name type="scientific">Comamonas testosteroni (strain DSM 14576 / KF-1)</name>
    <name type="common">Pseudomonas testosteroni</name>
    <dbReference type="NCBI Taxonomy" id="399795"/>
    <lineage>
        <taxon>Bacteria</taxon>
        <taxon>Pseudomonadati</taxon>
        <taxon>Pseudomonadota</taxon>
        <taxon>Betaproteobacteria</taxon>
        <taxon>Burkholderiales</taxon>
        <taxon>Comamonadaceae</taxon>
        <taxon>Comamonas</taxon>
    </lineage>
</organism>
<evidence type="ECO:0000313" key="7">
    <source>
        <dbReference type="EMBL" id="EED65424.1"/>
    </source>
</evidence>
<feature type="transmembrane region" description="Helical" evidence="6">
    <location>
        <begin position="246"/>
        <end position="262"/>
    </location>
</feature>
<feature type="transmembrane region" description="Helical" evidence="6">
    <location>
        <begin position="222"/>
        <end position="240"/>
    </location>
</feature>
<feature type="transmembrane region" description="Helical" evidence="6">
    <location>
        <begin position="83"/>
        <end position="102"/>
    </location>
</feature>
<feature type="transmembrane region" description="Helical" evidence="6">
    <location>
        <begin position="7"/>
        <end position="29"/>
    </location>
</feature>
<evidence type="ECO:0000256" key="2">
    <source>
        <dbReference type="ARBA" id="ARBA00022475"/>
    </source>
</evidence>
<dbReference type="Proteomes" id="UP000003039">
    <property type="component" value="Unassembled WGS sequence"/>
</dbReference>
<evidence type="ECO:0000256" key="6">
    <source>
        <dbReference type="SAM" id="Phobius"/>
    </source>
</evidence>
<keyword evidence="4 6" id="KW-1133">Transmembrane helix</keyword>
<feature type="transmembrane region" description="Helical" evidence="6">
    <location>
        <begin position="372"/>
        <end position="393"/>
    </location>
</feature>
<dbReference type="InterPro" id="IPR050833">
    <property type="entry name" value="Poly_Biosynth_Transport"/>
</dbReference>
<reference evidence="7 8" key="1">
    <citation type="journal article" date="2004" name="Appl. Environ. Microbiol.">
        <title>Mineralization of individual congeners of linear alkylbenzenesulfonate by defined pairs of heterotrophic bacteria.</title>
        <authorList>
            <person name="Schleheck D."/>
            <person name="Knepper T.P."/>
            <person name="Fischer K."/>
            <person name="Cook A.M."/>
        </authorList>
    </citation>
    <scope>NUCLEOTIDE SEQUENCE [LARGE SCALE GENOMIC DNA]</scope>
    <source>
        <strain evidence="8">DSM 14576 / KF-1</strain>
    </source>
</reference>
<feature type="transmembrane region" description="Helical" evidence="6">
    <location>
        <begin position="338"/>
        <end position="360"/>
    </location>
</feature>
<evidence type="ECO:0000256" key="1">
    <source>
        <dbReference type="ARBA" id="ARBA00004651"/>
    </source>
</evidence>
<dbReference type="eggNOG" id="COG2244">
    <property type="taxonomic scope" value="Bacteria"/>
</dbReference>
<evidence type="ECO:0000313" key="8">
    <source>
        <dbReference type="Proteomes" id="UP000003039"/>
    </source>
</evidence>
<feature type="transmembrane region" description="Helical" evidence="6">
    <location>
        <begin position="122"/>
        <end position="144"/>
    </location>
</feature>
<sequence length="426" mass="46015" precursor="true">MSLKRNTLWNLAGTGLPLLLGALTIPYLIRTAGVEAFGVLTLVWALIGYFSLFDFGLGRALTQQVAAVRSSGLLAQLPGLVKTGLWFTAAAGVIGGLVLALLADQLAFNWLKVSVTLQPSTYQALLVASIGIPLTTITTGLRGVLEAYEDFKVVNLLRIGLGAANFGLPALSVMLISTSLVWMVASLVTARAVVLVAHLWLMHRRLPADWVSGQFEKHNLKGLLSFGAWMTVSNIVSPLMVTADRFVISAVLGASMVAYYTVPYEALSRVLILPSALTSALFPRLAYVMTTDASGARRLYKKCLFWVTAAMVPICLMIAVFAKWGLALWLGDDFSEKSWLIACILATGVMLNGIAFVPFAAIQASGDARTTAILHVLELIIYIPALFFLMNFFGLVGAAIAWSMRMGLDLTALLVVAKRRIFDDIR</sequence>
<dbReference type="EMBL" id="AAUJ02000001">
    <property type="protein sequence ID" value="EED65424.1"/>
    <property type="molecule type" value="Genomic_DNA"/>
</dbReference>
<keyword evidence="2" id="KW-1003">Cell membrane</keyword>
<name>B7WT56_COMTK</name>
<dbReference type="PANTHER" id="PTHR30250:SF26">
    <property type="entry name" value="PSMA PROTEIN"/>
    <property type="match status" value="1"/>
</dbReference>
<dbReference type="Pfam" id="PF13440">
    <property type="entry name" value="Polysacc_synt_3"/>
    <property type="match status" value="1"/>
</dbReference>
<feature type="transmembrane region" description="Helical" evidence="6">
    <location>
        <begin position="156"/>
        <end position="176"/>
    </location>
</feature>
<dbReference type="PANTHER" id="PTHR30250">
    <property type="entry name" value="PST FAMILY PREDICTED COLANIC ACID TRANSPORTER"/>
    <property type="match status" value="1"/>
</dbReference>
<feature type="transmembrane region" description="Helical" evidence="6">
    <location>
        <begin position="303"/>
        <end position="326"/>
    </location>
</feature>
<evidence type="ECO:0000256" key="3">
    <source>
        <dbReference type="ARBA" id="ARBA00022692"/>
    </source>
</evidence>
<evidence type="ECO:0000256" key="4">
    <source>
        <dbReference type="ARBA" id="ARBA00022989"/>
    </source>
</evidence>
<proteinExistence type="predicted"/>
<accession>B7WT56</accession>
<protein>
    <submittedName>
        <fullName evidence="7">Polysaccharide biosynthesis protein</fullName>
    </submittedName>
</protein>
<feature type="transmembrane region" description="Helical" evidence="6">
    <location>
        <begin position="182"/>
        <end position="201"/>
    </location>
</feature>
<keyword evidence="5 6" id="KW-0472">Membrane</keyword>
<dbReference type="GO" id="GO:0005886">
    <property type="term" value="C:plasma membrane"/>
    <property type="evidence" value="ECO:0007669"/>
    <property type="project" value="UniProtKB-SubCell"/>
</dbReference>
<dbReference type="RefSeq" id="WP_003051025.1">
    <property type="nucleotide sequence ID" value="NZ_AAUJ02000001.1"/>
</dbReference>
<keyword evidence="3 6" id="KW-0812">Transmembrane</keyword>
<gene>
    <name evidence="7" type="ORF">CtesDRAFT_PD0370</name>
</gene>
<dbReference type="CDD" id="cd13128">
    <property type="entry name" value="MATE_Wzx_like"/>
    <property type="match status" value="1"/>
</dbReference>
<comment type="subcellular location">
    <subcellularLocation>
        <location evidence="1">Cell membrane</location>
        <topology evidence="1">Multi-pass membrane protein</topology>
    </subcellularLocation>
</comment>